<evidence type="ECO:0000256" key="1">
    <source>
        <dbReference type="ARBA" id="ARBA00004123"/>
    </source>
</evidence>
<feature type="compositionally biased region" description="Polar residues" evidence="3">
    <location>
        <begin position="959"/>
        <end position="969"/>
    </location>
</feature>
<dbReference type="InterPro" id="IPR051137">
    <property type="entry name" value="PP4R3-like"/>
</dbReference>
<dbReference type="PANTHER" id="PTHR23318:SF0">
    <property type="entry name" value="SERINE_THREONINE-PROTEIN PHOSPHATASE 4 REGULATORY SUBUNIT 3"/>
    <property type="match status" value="1"/>
</dbReference>
<dbReference type="PANTHER" id="PTHR23318">
    <property type="entry name" value="ATP SYNTHASE GAMMA-RELATED"/>
    <property type="match status" value="1"/>
</dbReference>
<dbReference type="SUPFAM" id="SSF48371">
    <property type="entry name" value="ARM repeat"/>
    <property type="match status" value="1"/>
</dbReference>
<protein>
    <submittedName>
        <fullName evidence="6">Platinum sensitivity protein</fullName>
    </submittedName>
</protein>
<feature type="compositionally biased region" description="Polar residues" evidence="3">
    <location>
        <begin position="754"/>
        <end position="767"/>
    </location>
</feature>
<dbReference type="GO" id="GO:0072542">
    <property type="term" value="F:protein phosphatase activator activity"/>
    <property type="evidence" value="ECO:0007669"/>
    <property type="project" value="TreeGrafter"/>
</dbReference>
<comment type="caution">
    <text evidence="6">The sequence shown here is derived from an EMBL/GenBank/DDBJ whole genome shotgun (WGS) entry which is preliminary data.</text>
</comment>
<feature type="region of interest" description="Disordered" evidence="3">
    <location>
        <begin position="747"/>
        <end position="792"/>
    </location>
</feature>
<dbReference type="SUPFAM" id="SSF50729">
    <property type="entry name" value="PH domain-like"/>
    <property type="match status" value="1"/>
</dbReference>
<evidence type="ECO:0000256" key="2">
    <source>
        <dbReference type="ARBA" id="ARBA00023242"/>
    </source>
</evidence>
<feature type="domain" description="PP4R3 EVH1-like" evidence="5">
    <location>
        <begin position="6"/>
        <end position="103"/>
    </location>
</feature>
<feature type="domain" description="Serine/threonine-protein phosphatase 4 regulatory subunit 3-like central" evidence="4">
    <location>
        <begin position="131"/>
        <end position="642"/>
    </location>
</feature>
<reference evidence="6" key="1">
    <citation type="submission" date="2022-07" db="EMBL/GenBank/DDBJ databases">
        <title>Phylogenomic reconstructions and comparative analyses of Kickxellomycotina fungi.</title>
        <authorList>
            <person name="Reynolds N.K."/>
            <person name="Stajich J.E."/>
            <person name="Barry K."/>
            <person name="Grigoriev I.V."/>
            <person name="Crous P."/>
            <person name="Smith M.E."/>
        </authorList>
    </citation>
    <scope>NUCLEOTIDE SEQUENCE</scope>
    <source>
        <strain evidence="6">RSA 1196</strain>
    </source>
</reference>
<dbReference type="AlphaFoldDB" id="A0A9W8ATI5"/>
<feature type="compositionally biased region" description="Polar residues" evidence="3">
    <location>
        <begin position="838"/>
        <end position="860"/>
    </location>
</feature>
<dbReference type="Pfam" id="PF22972">
    <property type="entry name" value="EVH1_PP4R3"/>
    <property type="match status" value="1"/>
</dbReference>
<accession>A0A9W8ATI5</accession>
<evidence type="ECO:0000256" key="3">
    <source>
        <dbReference type="SAM" id="MobiDB-lite"/>
    </source>
</evidence>
<feature type="compositionally biased region" description="Low complexity" evidence="3">
    <location>
        <begin position="975"/>
        <end position="996"/>
    </location>
</feature>
<dbReference type="Pfam" id="PF04802">
    <property type="entry name" value="PP4R3"/>
    <property type="match status" value="1"/>
</dbReference>
<dbReference type="Gene3D" id="2.30.29.30">
    <property type="entry name" value="Pleckstrin-homology domain (PH domain)/Phosphotyrosine-binding domain (PTB)"/>
    <property type="match status" value="1"/>
</dbReference>
<dbReference type="InterPro" id="IPR016024">
    <property type="entry name" value="ARM-type_fold"/>
</dbReference>
<sequence length="1068" mass="118809">MTESNRLRVKLYELVDQRWMDKGTGYCSCVFIDSIKDHCIIVHSELDDSMLLSTPVQSDTQYQLQQDSLIVWRDTNGCDVALSFQTHQGCMDIWGQICDIQRNYRDQDNEPWRTLDTLELPTPTVGNLDKIIDLISQANVAPFRRDLLTAYIQKSDFIDQLIAVFETCEDLESTDDLHKLCRIMKFILIMANDAILEAILEDHRILPVVGMLEYDPEYHQAKANHRAYLSDRARFKEVVPITDPGVRQKIHQSFRLQYLKDTILARMLDDSIYQTISTKIFHHNMDIVVAVGGNHDLLAGLTNIIKDADAPEDQKRDVVYFIRQLCTMAKSFPYLVKTNLYRALGQNGLFSILEYALANRVQEDTSLVACELITSVLELDRVLVRSYIIAQSKQGHRPLLDLLLNHFRKDDAPTLQMQCYEIIRTLLDVQLGGNLDALQSALIEGCGGNSNSLGQNPPMDSETEQFLSLFYETYMGRTVEPLNNLTPDHVHQLHQTDHKDRVQLYLLICELVTFCVRQHTFRSRYFVLSGELVDNLALLLSAPVKHLQLAVLRFFRACIGLNDNFVNRYLLRRGVLKPIVTLFEQHKHRYNLINSACLEFFDFITSKNLKLLVTYFVQHHKEALTKDVHYSNIPSQLVQKYEVNQGNQRLLAQVHPPSRDGTDQPRVGNTPDSGTTMGSGEAGLGNSEASSSATGTGSPGLPKRHHLPRKGPRTAGGTYRAWGSASADYEDDEAAFFDATEELAELDETKPLDDNNTSIENTPQEPSGATDEKNTQTGTRFKPLSTGSQKREAPVDDFSFALNHRRPKVRIQFGRLSSRNVITLPAGSLGTSLVKNTDRQSLSNPATPTDTVAVNSTVPTTKGKEAGDDDNPVVESTRAASLSPTALRATIDRDSPELDFLSTRESGRKPYQETDDIDDSNDDLPAACSDPIEINHHDPGTQDGIEPPTHTNGIEHSESAAPSSPLNDTTDSRDSLSPVSSASPSSTVVKSPTKTLTADEEPTHGVQVTSESTESTFTTRIIPVVKVVPESADDAVEGGSFASTVGLDITRSLTPIPLTSQPSSPSST</sequence>
<dbReference type="InterPro" id="IPR011993">
    <property type="entry name" value="PH-like_dom_sf"/>
</dbReference>
<evidence type="ECO:0000259" key="4">
    <source>
        <dbReference type="Pfam" id="PF04802"/>
    </source>
</evidence>
<feature type="compositionally biased region" description="Basic residues" evidence="3">
    <location>
        <begin position="702"/>
        <end position="712"/>
    </location>
</feature>
<organism evidence="6 7">
    <name type="scientific">Dispira parvispora</name>
    <dbReference type="NCBI Taxonomy" id="1520584"/>
    <lineage>
        <taxon>Eukaryota</taxon>
        <taxon>Fungi</taxon>
        <taxon>Fungi incertae sedis</taxon>
        <taxon>Zoopagomycota</taxon>
        <taxon>Kickxellomycotina</taxon>
        <taxon>Dimargaritomycetes</taxon>
        <taxon>Dimargaritales</taxon>
        <taxon>Dimargaritaceae</taxon>
        <taxon>Dispira</taxon>
    </lineage>
</organism>
<dbReference type="Proteomes" id="UP001150925">
    <property type="component" value="Unassembled WGS sequence"/>
</dbReference>
<dbReference type="EMBL" id="JANBPY010000105">
    <property type="protein sequence ID" value="KAJ1969013.1"/>
    <property type="molecule type" value="Genomic_DNA"/>
</dbReference>
<evidence type="ECO:0000313" key="7">
    <source>
        <dbReference type="Proteomes" id="UP001150925"/>
    </source>
</evidence>
<keyword evidence="7" id="KW-1185">Reference proteome</keyword>
<dbReference type="GO" id="GO:0005654">
    <property type="term" value="C:nucleoplasm"/>
    <property type="evidence" value="ECO:0007669"/>
    <property type="project" value="TreeGrafter"/>
</dbReference>
<comment type="subcellular location">
    <subcellularLocation>
        <location evidence="1">Nucleus</location>
    </subcellularLocation>
</comment>
<dbReference type="InterPro" id="IPR006887">
    <property type="entry name" value="P4R3-like_central_dom"/>
</dbReference>
<dbReference type="GO" id="GO:0030289">
    <property type="term" value="C:protein phosphatase 4 complex"/>
    <property type="evidence" value="ECO:0007669"/>
    <property type="project" value="TreeGrafter"/>
</dbReference>
<feature type="compositionally biased region" description="Acidic residues" evidence="3">
    <location>
        <begin position="913"/>
        <end position="922"/>
    </location>
</feature>
<evidence type="ECO:0000259" key="5">
    <source>
        <dbReference type="Pfam" id="PF22972"/>
    </source>
</evidence>
<keyword evidence="2" id="KW-0539">Nucleus</keyword>
<gene>
    <name evidence="6" type="primary">PSY2</name>
    <name evidence="6" type="ORF">IWQ62_000894</name>
</gene>
<feature type="region of interest" description="Disordered" evidence="3">
    <location>
        <begin position="838"/>
        <end position="1017"/>
    </location>
</feature>
<name>A0A9W8ATI5_9FUNG</name>
<proteinExistence type="predicted"/>
<dbReference type="GO" id="GO:0006974">
    <property type="term" value="P:DNA damage response"/>
    <property type="evidence" value="ECO:0007669"/>
    <property type="project" value="TreeGrafter"/>
</dbReference>
<dbReference type="InterPro" id="IPR055236">
    <property type="entry name" value="EVH1_PP4R3"/>
</dbReference>
<feature type="region of interest" description="Disordered" evidence="3">
    <location>
        <begin position="654"/>
        <end position="719"/>
    </location>
</feature>
<dbReference type="OrthoDB" id="27483at2759"/>
<evidence type="ECO:0000313" key="6">
    <source>
        <dbReference type="EMBL" id="KAJ1969013.1"/>
    </source>
</evidence>